<protein>
    <recommendedName>
        <fullName evidence="6">CW-type domain-containing protein</fullName>
    </recommendedName>
</protein>
<dbReference type="GO" id="GO:0008270">
    <property type="term" value="F:zinc ion binding"/>
    <property type="evidence" value="ECO:0007669"/>
    <property type="project" value="UniProtKB-KW"/>
</dbReference>
<feature type="region of interest" description="Disordered" evidence="5">
    <location>
        <begin position="278"/>
        <end position="396"/>
    </location>
</feature>
<feature type="region of interest" description="Disordered" evidence="5">
    <location>
        <begin position="731"/>
        <end position="758"/>
    </location>
</feature>
<evidence type="ECO:0000256" key="5">
    <source>
        <dbReference type="SAM" id="MobiDB-lite"/>
    </source>
</evidence>
<evidence type="ECO:0000256" key="2">
    <source>
        <dbReference type="ARBA" id="ARBA00022771"/>
    </source>
</evidence>
<feature type="region of interest" description="Disordered" evidence="5">
    <location>
        <begin position="1140"/>
        <end position="1172"/>
    </location>
</feature>
<comment type="caution">
    <text evidence="7">The sequence shown here is derived from an EMBL/GenBank/DDBJ whole genome shotgun (WGS) entry which is preliminary data.</text>
</comment>
<accession>A0A7J6NFG1</accession>
<evidence type="ECO:0000313" key="7">
    <source>
        <dbReference type="EMBL" id="KAF4682635.1"/>
    </source>
</evidence>
<evidence type="ECO:0000256" key="4">
    <source>
        <dbReference type="SAM" id="Coils"/>
    </source>
</evidence>
<keyword evidence="2" id="KW-0863">Zinc-finger</keyword>
<name>A0A7J6NFG1_PEROL</name>
<feature type="region of interest" description="Disordered" evidence="5">
    <location>
        <begin position="477"/>
        <end position="496"/>
    </location>
</feature>
<feature type="domain" description="CW-type" evidence="6">
    <location>
        <begin position="418"/>
        <end position="468"/>
    </location>
</feature>
<gene>
    <name evidence="7" type="ORF">FOZ60_010291</name>
</gene>
<dbReference type="InterPro" id="IPR010736">
    <property type="entry name" value="SHIPPO-rpt"/>
</dbReference>
<proteinExistence type="predicted"/>
<dbReference type="AlphaFoldDB" id="A0A7J6NFG1"/>
<organism evidence="7 8">
    <name type="scientific">Perkinsus olseni</name>
    <name type="common">Perkinsus atlanticus</name>
    <dbReference type="NCBI Taxonomy" id="32597"/>
    <lineage>
        <taxon>Eukaryota</taxon>
        <taxon>Sar</taxon>
        <taxon>Alveolata</taxon>
        <taxon>Perkinsozoa</taxon>
        <taxon>Perkinsea</taxon>
        <taxon>Perkinsida</taxon>
        <taxon>Perkinsidae</taxon>
        <taxon>Perkinsus</taxon>
    </lineage>
</organism>
<keyword evidence="4" id="KW-0175">Coiled coil</keyword>
<dbReference type="EMBL" id="JABANP010000417">
    <property type="protein sequence ID" value="KAF4682635.1"/>
    <property type="molecule type" value="Genomic_DNA"/>
</dbReference>
<dbReference type="Pfam" id="PF07004">
    <property type="entry name" value="SHIPPO-rpt"/>
    <property type="match status" value="1"/>
</dbReference>
<evidence type="ECO:0000256" key="1">
    <source>
        <dbReference type="ARBA" id="ARBA00022723"/>
    </source>
</evidence>
<dbReference type="OrthoDB" id="445352at2759"/>
<feature type="coiled-coil region" evidence="4">
    <location>
        <begin position="670"/>
        <end position="697"/>
    </location>
</feature>
<dbReference type="Gene3D" id="3.30.40.100">
    <property type="match status" value="1"/>
</dbReference>
<keyword evidence="3" id="KW-0862">Zinc</keyword>
<evidence type="ECO:0000259" key="6">
    <source>
        <dbReference type="PROSITE" id="PS51050"/>
    </source>
</evidence>
<keyword evidence="1" id="KW-0479">Metal-binding</keyword>
<evidence type="ECO:0000313" key="8">
    <source>
        <dbReference type="Proteomes" id="UP000541610"/>
    </source>
</evidence>
<dbReference type="InterPro" id="IPR011124">
    <property type="entry name" value="Znf_CW"/>
</dbReference>
<dbReference type="Proteomes" id="UP000541610">
    <property type="component" value="Unassembled WGS sequence"/>
</dbReference>
<reference evidence="7 8" key="1">
    <citation type="submission" date="2020-04" db="EMBL/GenBank/DDBJ databases">
        <title>Perkinsus olseni comparative genomics.</title>
        <authorList>
            <person name="Bogema D.R."/>
        </authorList>
    </citation>
    <scope>NUCLEOTIDE SEQUENCE [LARGE SCALE GENOMIC DNA]</scope>
    <source>
        <strain evidence="7">00978-12</strain>
    </source>
</reference>
<sequence>MSSSTLFTPDLHPVIPVQPAQLPAGRWPTANGGPQRNEGVEEVFRIRPTDEKNINLADFESLAALLWSPRLIIDLDGIRLGEHDLTRLVTSWTKEALRTGLPSSQVNLTSLGEGLADVRQVETLRKAYEETVGLNSQGTTSAPVLCQTLFIGFPGVEKSLSEVASHCLRMANEVVLPSKDGSLMVIARPTSRNLQDAPLSIRGDTVEPAELFQQPPQRCGGEFTSSGPGGFIRCDSCGKMRLVDPLALAVSQKLGQFSCGMLEDTRCMQPDQWQPQYSPFAGADGVPPGAAERADTTANTKKTKGKREVSGAKLGLLTIMTDGEAEEEETSTTQAPSKQRARVSIPKKRGDAPAGSAGGESENPVALEGTKQPGKQGGRPSEGKKRKRRSSVSQKIGIGAEVVVAEAPRPAPTTKAKNSGEAGWFRCTSCRKWRRVHIDDLPTIEGKDTFICSDLYEGSCDKPDDWAEARRELLHSNPRGRFGAKPTSTRRGSLAGLKDDQGQAVAEGTAVGQGQPPPRLRYAAAEYEPPPPRKMRKTLNPVEVDEALARLSADDEGALTMLHIACGPLDDEEKACGVAIPEEVLSDEASIRTFLHALKNAKNLLRYIRFPTSPSSPFLQAFNQEHLDMLVDLPMRWRTITHIDFGALEQGKGRVNILRPLLGMLSKSGLTHINADLANATEKAMKALEEKTIKNRERYWKGFEEELEKFTQATKRCGRLIAKSSSETSLSSAQLRKDRTALTRSSSLSKVAPQQRPSHLVASPSYSFAAPRHGVGKFKVPYRLAHSRASYVETSHSIVCDTPGPGSYEKPVTVGVAASQTNNSGPQFSFGDSRLPRFLNDARRFSVLYHAQAYPFGEDTSAEGPGAGHYFGGDKHLPVQSKASPCYSLGDRRENYHMNCKGYWWRPTPGADAYRVEAKRYCEDFNNLPKAPAFTVGRDEGRQHAVALVNNTAAGPDVGPGKSGSCGIKYSQAVAILPHACIRVPGLLMLTGQTIFSLPKYEGNYVCQGTTCEGLILRAVSAIPLPARDPGVKFTFTSHTPEVSVEVVSQRTSSLTGTTKDLHYIKRGRYLDEEVETVKFNGAWEGKSCPLEAEGFQDPSTSRFGEAFVIAVDSEYVLFVKRKDEFMILRGGDREAVGDDGWVLVDPSDQAADPSSERTATSSNEEEDWLLV</sequence>
<evidence type="ECO:0000256" key="3">
    <source>
        <dbReference type="ARBA" id="ARBA00022833"/>
    </source>
</evidence>
<dbReference type="PROSITE" id="PS51050">
    <property type="entry name" value="ZF_CW"/>
    <property type="match status" value="1"/>
</dbReference>